<evidence type="ECO:0008006" key="3">
    <source>
        <dbReference type="Google" id="ProtNLM"/>
    </source>
</evidence>
<dbReference type="PANTHER" id="PTHR23526:SF2">
    <property type="entry name" value="MAJOR FACILITATOR SUPERFAMILY (MFS) PROFILE DOMAIN-CONTAINING PROTEIN"/>
    <property type="match status" value="1"/>
</dbReference>
<accession>A0A094Q2H5</accession>
<feature type="transmembrane region" description="Helical" evidence="1">
    <location>
        <begin position="18"/>
        <end position="37"/>
    </location>
</feature>
<protein>
    <recommendedName>
        <fullName evidence="3">Major facilitator superfamily (MFS) profile domain-containing protein</fullName>
    </recommendedName>
</protein>
<dbReference type="EMBL" id="JNSL01000045">
    <property type="protein sequence ID" value="KGA18325.1"/>
    <property type="molecule type" value="Genomic_DNA"/>
</dbReference>
<evidence type="ECO:0000256" key="1">
    <source>
        <dbReference type="SAM" id="Phobius"/>
    </source>
</evidence>
<dbReference type="PANTHER" id="PTHR23526">
    <property type="entry name" value="INTEGRAL MEMBRANE TRANSPORT PROTEIN-RELATED"/>
    <property type="match status" value="1"/>
</dbReference>
<dbReference type="Pfam" id="PF13347">
    <property type="entry name" value="MFS_2"/>
    <property type="match status" value="1"/>
</dbReference>
<feature type="transmembrane region" description="Helical" evidence="1">
    <location>
        <begin position="221"/>
        <end position="245"/>
    </location>
</feature>
<evidence type="ECO:0000313" key="2">
    <source>
        <dbReference type="EMBL" id="KGA18325.1"/>
    </source>
</evidence>
<keyword evidence="1" id="KW-0472">Membrane</keyword>
<sequence>MNIDETREHNHRLMRLQAFWGGAANGAWVIFAIPFLIRLDASILLISIYVALTSVGPLLMGPIAVANLRSIGQQRHWMIICGVISRIFFFMPASALLFDNHRAEIAVAMFCICALPTVVFGAFWAPTVGLVVDKEHQPKIVNSRTRIANIGALSANGIIGLGMIALPFPFNYVAVFFVSGALGLAEIYVISRIIYPDSPHTYLETFRENLHVKKILAEKQFMYFLFGIVLIVTASSIAGPLQSVYFIEEREVSDRWMGVWAMVLSAGAVVGTLIWRRLQTKTGSYAILAWTVPVSAIYFLLIVVSPNIELILIATLLAGLLNAGTDVGIWLGLYRYGDESRRTMLINIYIGFALGIPFVTAFFIPFFTNKFTLTEIFIGSFVIRFVVGLYFAIPRVYDLLKDDVPPQSSDK</sequence>
<feature type="transmembrane region" description="Helical" evidence="1">
    <location>
        <begin position="257"/>
        <end position="275"/>
    </location>
</feature>
<organism evidence="2">
    <name type="scientific">freshwater metagenome</name>
    <dbReference type="NCBI Taxonomy" id="449393"/>
    <lineage>
        <taxon>unclassified sequences</taxon>
        <taxon>metagenomes</taxon>
        <taxon>ecological metagenomes</taxon>
    </lineage>
</organism>
<feature type="transmembrane region" description="Helical" evidence="1">
    <location>
        <begin position="373"/>
        <end position="393"/>
    </location>
</feature>
<feature type="transmembrane region" description="Helical" evidence="1">
    <location>
        <begin position="346"/>
        <end position="367"/>
    </location>
</feature>
<dbReference type="InterPro" id="IPR052528">
    <property type="entry name" value="Sugar_transport-like"/>
</dbReference>
<dbReference type="SUPFAM" id="SSF103473">
    <property type="entry name" value="MFS general substrate transporter"/>
    <property type="match status" value="1"/>
</dbReference>
<comment type="caution">
    <text evidence="2">The sequence shown here is derived from an EMBL/GenBank/DDBJ whole genome shotgun (WGS) entry which is preliminary data.</text>
</comment>
<feature type="transmembrane region" description="Helical" evidence="1">
    <location>
        <begin position="77"/>
        <end position="98"/>
    </location>
</feature>
<reference evidence="2" key="1">
    <citation type="submission" date="2014-06" db="EMBL/GenBank/DDBJ databases">
        <title>Key roles for freshwater Actinobacteria revealed by deep metagenomic sequencing.</title>
        <authorList>
            <person name="Ghai R."/>
            <person name="Mizuno C.M."/>
            <person name="Picazo A."/>
            <person name="Camacho A."/>
            <person name="Rodriguez-Valera F."/>
        </authorList>
    </citation>
    <scope>NUCLEOTIDE SEQUENCE</scope>
</reference>
<feature type="transmembrane region" description="Helical" evidence="1">
    <location>
        <begin position="172"/>
        <end position="190"/>
    </location>
</feature>
<keyword evidence="1" id="KW-0812">Transmembrane</keyword>
<keyword evidence="1" id="KW-1133">Transmembrane helix</keyword>
<proteinExistence type="predicted"/>
<feature type="transmembrane region" description="Helical" evidence="1">
    <location>
        <begin position="287"/>
        <end position="304"/>
    </location>
</feature>
<feature type="transmembrane region" description="Helical" evidence="1">
    <location>
        <begin position="310"/>
        <end position="334"/>
    </location>
</feature>
<dbReference type="InterPro" id="IPR036259">
    <property type="entry name" value="MFS_trans_sf"/>
</dbReference>
<name>A0A094Q2H5_9ZZZZ</name>
<feature type="transmembrane region" description="Helical" evidence="1">
    <location>
        <begin position="104"/>
        <end position="126"/>
    </location>
</feature>
<feature type="transmembrane region" description="Helical" evidence="1">
    <location>
        <begin position="43"/>
        <end position="65"/>
    </location>
</feature>
<dbReference type="AlphaFoldDB" id="A0A094Q2H5"/>
<gene>
    <name evidence="2" type="ORF">GM51_8580</name>
</gene>
<dbReference type="Gene3D" id="1.20.1250.20">
    <property type="entry name" value="MFS general substrate transporter like domains"/>
    <property type="match status" value="1"/>
</dbReference>